<dbReference type="GO" id="GO:0043590">
    <property type="term" value="C:bacterial nucleoid"/>
    <property type="evidence" value="ECO:0007669"/>
    <property type="project" value="TreeGrafter"/>
</dbReference>
<keyword evidence="3" id="KW-0255">Endonuclease</keyword>
<dbReference type="GO" id="GO:0015666">
    <property type="term" value="F:restriction endodeoxyribonuclease activity"/>
    <property type="evidence" value="ECO:0007669"/>
    <property type="project" value="TreeGrafter"/>
</dbReference>
<protein>
    <submittedName>
        <fullName evidence="3">Restriction endonuclease</fullName>
    </submittedName>
</protein>
<gene>
    <name evidence="3" type="ORF">DMP06_06275</name>
</gene>
<proteinExistence type="predicted"/>
<dbReference type="EMBL" id="QIBX01000009">
    <property type="protein sequence ID" value="RNL39963.1"/>
    <property type="molecule type" value="Genomic_DNA"/>
</dbReference>
<name>A0A3N0AYN4_9ACTN</name>
<dbReference type="PANTHER" id="PTHR30015:SF7">
    <property type="entry name" value="TYPE IV METHYL-DIRECTED RESTRICTION ENZYME ECOKMRR"/>
    <property type="match status" value="1"/>
</dbReference>
<dbReference type="Pfam" id="PF04471">
    <property type="entry name" value="Mrr_cat"/>
    <property type="match status" value="1"/>
</dbReference>
<evidence type="ECO:0000259" key="2">
    <source>
        <dbReference type="Pfam" id="PF04471"/>
    </source>
</evidence>
<evidence type="ECO:0000256" key="1">
    <source>
        <dbReference type="SAM" id="MobiDB-lite"/>
    </source>
</evidence>
<feature type="region of interest" description="Disordered" evidence="1">
    <location>
        <begin position="151"/>
        <end position="172"/>
    </location>
</feature>
<evidence type="ECO:0000313" key="3">
    <source>
        <dbReference type="EMBL" id="RNL39963.1"/>
    </source>
</evidence>
<keyword evidence="3" id="KW-0540">Nuclease</keyword>
<reference evidence="4" key="1">
    <citation type="submission" date="2018-05" db="EMBL/GenBank/DDBJ databases">
        <title>Genome Sequencing of selected type strains of the family Eggerthellaceae.</title>
        <authorList>
            <person name="Danylec N."/>
            <person name="Stoll D.A."/>
            <person name="Doetsch A."/>
            <person name="Huch M."/>
        </authorList>
    </citation>
    <scope>NUCLEOTIDE SEQUENCE [LARGE SCALE GENOMIC DNA]</scope>
    <source>
        <strain evidence="4">DSM 24851</strain>
    </source>
</reference>
<keyword evidence="3" id="KW-0378">Hydrolase</keyword>
<dbReference type="InterPro" id="IPR011335">
    <property type="entry name" value="Restrct_endonuc-II-like"/>
</dbReference>
<dbReference type="InterPro" id="IPR016984">
    <property type="entry name" value="UCP031853"/>
</dbReference>
<dbReference type="PIRSF" id="PIRSF031853">
    <property type="entry name" value="UPC031853"/>
    <property type="match status" value="1"/>
</dbReference>
<accession>A0A3N0AYN4</accession>
<dbReference type="PANTHER" id="PTHR30015">
    <property type="entry name" value="MRR RESTRICTION SYSTEM PROTEIN"/>
    <property type="match status" value="1"/>
</dbReference>
<sequence length="328" mass="36130">MIRAGKGGVWAAEWISRGYIAIYWNLGGADIATISKDQIKSLYKMQFPDASRQVVAANAGMIYRFGHEIVEGSTVVMYEPATRLYHIGEVMGSCTFVMPEDSDDDDGSYRRKVAWKATASRDALSARAKHSLGSISTLFAVSDEALRELENASRGVPPVASSEGDEEEENAAEIREATAEDGIERIKDRVLQLTWEEMEQLVAGVLRAMGYKTSMTRRGSDGGRDIIASPDGLGLESPRIVVEVKHRKETMGAPALRSFIGGLRNTDSGLYVSTGGFTKDAMYEADRALMPVKLLDLDQFVRLVVDNYDSADMDMRAILPLVRIYWPA</sequence>
<organism evidence="3 4">
    <name type="scientific">Slackia equolifaciens</name>
    <dbReference type="NCBI Taxonomy" id="498718"/>
    <lineage>
        <taxon>Bacteria</taxon>
        <taxon>Bacillati</taxon>
        <taxon>Actinomycetota</taxon>
        <taxon>Coriobacteriia</taxon>
        <taxon>Eggerthellales</taxon>
        <taxon>Eggerthellaceae</taxon>
        <taxon>Slackia</taxon>
    </lineage>
</organism>
<dbReference type="GO" id="GO:0009307">
    <property type="term" value="P:DNA restriction-modification system"/>
    <property type="evidence" value="ECO:0007669"/>
    <property type="project" value="InterPro"/>
</dbReference>
<evidence type="ECO:0000313" key="4">
    <source>
        <dbReference type="Proteomes" id="UP000269591"/>
    </source>
</evidence>
<dbReference type="InterPro" id="IPR007560">
    <property type="entry name" value="Restrct_endonuc_IV_Mrr"/>
</dbReference>
<comment type="caution">
    <text evidence="3">The sequence shown here is derived from an EMBL/GenBank/DDBJ whole genome shotgun (WGS) entry which is preliminary data.</text>
</comment>
<dbReference type="InterPro" id="IPR052906">
    <property type="entry name" value="Type_IV_Methyl-Rstrct_Enzyme"/>
</dbReference>
<dbReference type="GO" id="GO:0003677">
    <property type="term" value="F:DNA binding"/>
    <property type="evidence" value="ECO:0007669"/>
    <property type="project" value="InterPro"/>
</dbReference>
<dbReference type="AlphaFoldDB" id="A0A3N0AYN4"/>
<dbReference type="SUPFAM" id="SSF52980">
    <property type="entry name" value="Restriction endonuclease-like"/>
    <property type="match status" value="1"/>
</dbReference>
<dbReference type="Proteomes" id="UP000269591">
    <property type="component" value="Unassembled WGS sequence"/>
</dbReference>
<feature type="domain" description="Restriction endonuclease type IV Mrr" evidence="2">
    <location>
        <begin position="191"/>
        <end position="303"/>
    </location>
</feature>
<dbReference type="OrthoDB" id="9781481at2"/>
<dbReference type="Gene3D" id="3.40.1350.10">
    <property type="match status" value="1"/>
</dbReference>
<dbReference type="InterPro" id="IPR011856">
    <property type="entry name" value="tRNA_endonuc-like_dom_sf"/>
</dbReference>
<keyword evidence="4" id="KW-1185">Reference proteome</keyword>